<proteinExistence type="predicted"/>
<accession>A0A2Z5V8C6</accession>
<dbReference type="AlphaFoldDB" id="A0A2Z5V8C6"/>
<evidence type="ECO:0000313" key="3">
    <source>
        <dbReference type="EMBL" id="STP10986.1"/>
    </source>
</evidence>
<feature type="chain" id="PRO_5044583782" evidence="1">
    <location>
        <begin position="20"/>
        <end position="77"/>
    </location>
</feature>
<dbReference type="EMBL" id="UGHZ01000001">
    <property type="protein sequence ID" value="STP09436.1"/>
    <property type="molecule type" value="Genomic_DNA"/>
</dbReference>
<sequence length="77" mass="8287">MKKYIAIALIAGLPSFMLADCASLMKQYNAPDPSSKTMAQINRWLKKVDNAADAKTLESCMIAQAADNPNKAQVAGK</sequence>
<organism evidence="2 5">
    <name type="scientific">Helicobacter cinaedi</name>
    <dbReference type="NCBI Taxonomy" id="213"/>
    <lineage>
        <taxon>Bacteria</taxon>
        <taxon>Pseudomonadati</taxon>
        <taxon>Campylobacterota</taxon>
        <taxon>Epsilonproteobacteria</taxon>
        <taxon>Campylobacterales</taxon>
        <taxon>Helicobacteraceae</taxon>
        <taxon>Helicobacter</taxon>
    </lineage>
</organism>
<dbReference type="Proteomes" id="UP000255103">
    <property type="component" value="Unassembled WGS sequence"/>
</dbReference>
<reference evidence="4 5" key="1">
    <citation type="submission" date="2018-06" db="EMBL/GenBank/DDBJ databases">
        <authorList>
            <consortium name="Pathogen Informatics"/>
            <person name="Doyle S."/>
        </authorList>
    </citation>
    <scope>NUCLEOTIDE SEQUENCE [LARGE SCALE GENOMIC DNA]</scope>
    <source>
        <strain evidence="3 4">NCTC12219</strain>
        <strain evidence="2 5">NCTC12221</strain>
    </source>
</reference>
<feature type="signal peptide" evidence="1">
    <location>
        <begin position="1"/>
        <end position="19"/>
    </location>
</feature>
<evidence type="ECO:0000256" key="1">
    <source>
        <dbReference type="SAM" id="SignalP"/>
    </source>
</evidence>
<dbReference type="RefSeq" id="WP_002956635.1">
    <property type="nucleotide sequence ID" value="NZ_AP017374.1"/>
</dbReference>
<evidence type="ECO:0000313" key="5">
    <source>
        <dbReference type="Proteomes" id="UP000255335"/>
    </source>
</evidence>
<dbReference type="STRING" id="1172562.HCN_0987"/>
<dbReference type="GeneID" id="66539480"/>
<name>A0A2Z5V8C6_9HELI</name>
<keyword evidence="1" id="KW-0732">Signal</keyword>
<dbReference type="Proteomes" id="UP000255335">
    <property type="component" value="Unassembled WGS sequence"/>
</dbReference>
<gene>
    <name evidence="3" type="ORF">NCTC12219_00869</name>
    <name evidence="2" type="ORF">NCTC12221_00879</name>
</gene>
<dbReference type="EMBL" id="UGHX01000001">
    <property type="protein sequence ID" value="STP10986.1"/>
    <property type="molecule type" value="Genomic_DNA"/>
</dbReference>
<evidence type="ECO:0000313" key="2">
    <source>
        <dbReference type="EMBL" id="STP09436.1"/>
    </source>
</evidence>
<dbReference type="OMA" id="ESCMIAQ"/>
<evidence type="ECO:0000313" key="4">
    <source>
        <dbReference type="Proteomes" id="UP000255103"/>
    </source>
</evidence>
<protein>
    <submittedName>
        <fullName evidence="2">Putative periplasmic protein</fullName>
    </submittedName>
</protein>